<evidence type="ECO:0000313" key="2">
    <source>
        <dbReference type="Proteomes" id="UP000663908"/>
    </source>
</evidence>
<organism evidence="1 2">
    <name type="scientific">Streptomyces cyanogenus</name>
    <dbReference type="NCBI Taxonomy" id="80860"/>
    <lineage>
        <taxon>Bacteria</taxon>
        <taxon>Bacillati</taxon>
        <taxon>Actinomycetota</taxon>
        <taxon>Actinomycetes</taxon>
        <taxon>Kitasatosporales</taxon>
        <taxon>Streptomycetaceae</taxon>
        <taxon>Streptomyces</taxon>
    </lineage>
</organism>
<dbReference type="Proteomes" id="UP000663908">
    <property type="component" value="Chromosome"/>
</dbReference>
<gene>
    <name evidence="1" type="ORF">S1361_29615</name>
</gene>
<reference evidence="1 2" key="1">
    <citation type="submission" date="2021-03" db="EMBL/GenBank/DDBJ databases">
        <title>Complete genome sequence of Streptomyces cyanogenus S136, producer of anticancer angucycline landomycin A.</title>
        <authorList>
            <person name="Hrab P."/>
            <person name="Ruckert C."/>
            <person name="Busche T."/>
            <person name="Ostash I."/>
            <person name="Kalinowski J."/>
            <person name="Fedorenko V."/>
            <person name="Yushchuk O."/>
            <person name="Ostash B."/>
        </authorList>
    </citation>
    <scope>NUCLEOTIDE SEQUENCE [LARGE SCALE GENOMIC DNA]</scope>
    <source>
        <strain evidence="1 2">S136</strain>
    </source>
</reference>
<sequence length="47" mass="5168">MVDSRAAQGRSHAARGVVAVEIKKVVVREDQAGTTRRPAILEKRPTR</sequence>
<name>A0ABX7TXL5_STRCY</name>
<dbReference type="EMBL" id="CP071839">
    <property type="protein sequence ID" value="QTE01523.1"/>
    <property type="molecule type" value="Genomic_DNA"/>
</dbReference>
<protein>
    <submittedName>
        <fullName evidence="1">Uncharacterized protein</fullName>
    </submittedName>
</protein>
<accession>A0ABX7TXL5</accession>
<proteinExistence type="predicted"/>
<evidence type="ECO:0000313" key="1">
    <source>
        <dbReference type="EMBL" id="QTE01523.1"/>
    </source>
</evidence>
<keyword evidence="2" id="KW-1185">Reference proteome</keyword>
<dbReference type="RefSeq" id="WP_208034952.1">
    <property type="nucleotide sequence ID" value="NZ_CP071839.1"/>
</dbReference>